<evidence type="ECO:0000313" key="1">
    <source>
        <dbReference type="EMBL" id="SPC26126.1"/>
    </source>
</evidence>
<comment type="caution">
    <text evidence="1">The sequence shown here is derived from an EMBL/GenBank/DDBJ whole genome shotgun (WGS) entry which is preliminary data.</text>
</comment>
<accession>A0A7Z7JGF9</accession>
<protein>
    <submittedName>
        <fullName evidence="1">Uncharacterized protein</fullName>
    </submittedName>
</protein>
<dbReference type="EMBL" id="OGUU01000051">
    <property type="protein sequence ID" value="SPC26126.1"/>
    <property type="molecule type" value="Genomic_DNA"/>
</dbReference>
<dbReference type="AlphaFoldDB" id="A0A7Z7JGF9"/>
<sequence length="115" mass="12814">MSLTFNEALDHARSGALDSGAQEYLHIIDATITDSSGLIRRFAELEEHCANTTLADMLGAWARINANIWALDQIIAAVGDPPYPALAAKRKQYLALRNTARGHMERVRCWFETIE</sequence>
<reference evidence="1 2" key="1">
    <citation type="submission" date="2018-01" db="EMBL/GenBank/DDBJ databases">
        <authorList>
            <person name="Clerissi C."/>
        </authorList>
    </citation>
    <scope>NUCLEOTIDE SEQUENCE [LARGE SCALE GENOMIC DNA]</scope>
    <source>
        <strain evidence="1">Cupriavidus taiwanensis STM 6021</strain>
    </source>
</reference>
<evidence type="ECO:0000313" key="2">
    <source>
        <dbReference type="Proteomes" id="UP000257139"/>
    </source>
</evidence>
<proteinExistence type="predicted"/>
<dbReference type="Proteomes" id="UP000257139">
    <property type="component" value="Unassembled WGS sequence"/>
</dbReference>
<name>A0A7Z7JGF9_9BURK</name>
<gene>
    <name evidence="1" type="ORF">CBM2594_U40031</name>
</gene>
<organism evidence="1 2">
    <name type="scientific">Cupriavidus taiwanensis</name>
    <dbReference type="NCBI Taxonomy" id="164546"/>
    <lineage>
        <taxon>Bacteria</taxon>
        <taxon>Pseudomonadati</taxon>
        <taxon>Pseudomonadota</taxon>
        <taxon>Betaproteobacteria</taxon>
        <taxon>Burkholderiales</taxon>
        <taxon>Burkholderiaceae</taxon>
        <taxon>Cupriavidus</taxon>
    </lineage>
</organism>